<dbReference type="PANTHER" id="PTHR42942">
    <property type="entry name" value="6-O-METHYLGUANINE DNA METHYLTRANSFERASE"/>
    <property type="match status" value="1"/>
</dbReference>
<evidence type="ECO:0000313" key="3">
    <source>
        <dbReference type="EMBL" id="TRZ36578.1"/>
    </source>
</evidence>
<dbReference type="GO" id="GO:0003824">
    <property type="term" value="F:catalytic activity"/>
    <property type="evidence" value="ECO:0007669"/>
    <property type="project" value="InterPro"/>
</dbReference>
<dbReference type="CDD" id="cd06445">
    <property type="entry name" value="ATase"/>
    <property type="match status" value="1"/>
</dbReference>
<dbReference type="AlphaFoldDB" id="A0A553SHW2"/>
<comment type="caution">
    <text evidence="3">The sequence shown here is derived from an EMBL/GenBank/DDBJ whole genome shotgun (WGS) entry which is preliminary data.</text>
</comment>
<dbReference type="Gene3D" id="1.10.10.10">
    <property type="entry name" value="Winged helix-like DNA-binding domain superfamily/Winged helix DNA-binding domain"/>
    <property type="match status" value="1"/>
</dbReference>
<dbReference type="SUPFAM" id="SSF46767">
    <property type="entry name" value="Methylated DNA-protein cysteine methyltransferase, C-terminal domain"/>
    <property type="match status" value="1"/>
</dbReference>
<dbReference type="PANTHER" id="PTHR42942:SF1">
    <property type="entry name" value="ALKYLTRANSFERASE-LIKE PROTEIN 1"/>
    <property type="match status" value="1"/>
</dbReference>
<dbReference type="InterPro" id="IPR036388">
    <property type="entry name" value="WH-like_DNA-bd_sf"/>
</dbReference>
<sequence length="112" mass="12949">MTPFTKKVMEIIQSIPTGKVMTYGQIARIAGSPRGARQVVRILHSSSQKYQLPWHRVVNAKGAIVIKAEEGNSLQKQLLEEEGVVFYREGVLELTIYQHFPLEEWERDYFEE</sequence>
<dbReference type="EMBL" id="RIBP01000004">
    <property type="protein sequence ID" value="TRZ36578.1"/>
    <property type="molecule type" value="Genomic_DNA"/>
</dbReference>
<dbReference type="InterPro" id="IPR014048">
    <property type="entry name" value="MethylDNA_cys_MeTrfase_DNA-bd"/>
</dbReference>
<dbReference type="RefSeq" id="WP_185764996.1">
    <property type="nucleotide sequence ID" value="NZ_RIBP01000004.1"/>
</dbReference>
<name>A0A553SHW2_NIACI</name>
<dbReference type="InterPro" id="IPR052520">
    <property type="entry name" value="ATL_DNA_repair"/>
</dbReference>
<organism evidence="3 4">
    <name type="scientific">Niallia circulans</name>
    <name type="common">Bacillus circulans</name>
    <dbReference type="NCBI Taxonomy" id="1397"/>
    <lineage>
        <taxon>Bacteria</taxon>
        <taxon>Bacillati</taxon>
        <taxon>Bacillota</taxon>
        <taxon>Bacilli</taxon>
        <taxon>Bacillales</taxon>
        <taxon>Bacillaceae</taxon>
        <taxon>Niallia</taxon>
    </lineage>
</organism>
<feature type="domain" description="Methylated-DNA-[protein]-cysteine S-methyltransferase DNA binding" evidence="2">
    <location>
        <begin position="3"/>
        <end position="84"/>
    </location>
</feature>
<dbReference type="GO" id="GO:0006281">
    <property type="term" value="P:DNA repair"/>
    <property type="evidence" value="ECO:0007669"/>
    <property type="project" value="InterPro"/>
</dbReference>
<dbReference type="Proteomes" id="UP000319837">
    <property type="component" value="Unassembled WGS sequence"/>
</dbReference>
<evidence type="ECO:0000256" key="1">
    <source>
        <dbReference type="ARBA" id="ARBA00022763"/>
    </source>
</evidence>
<evidence type="ECO:0000259" key="2">
    <source>
        <dbReference type="Pfam" id="PF01035"/>
    </source>
</evidence>
<protein>
    <submittedName>
        <fullName evidence="3">MGMT family protein</fullName>
    </submittedName>
</protein>
<dbReference type="NCBIfam" id="TIGR00589">
    <property type="entry name" value="ogt"/>
    <property type="match status" value="1"/>
</dbReference>
<accession>A0A553SHW2</accession>
<dbReference type="InterPro" id="IPR036217">
    <property type="entry name" value="MethylDNA_cys_MeTrfase_DNAb"/>
</dbReference>
<dbReference type="Pfam" id="PF01035">
    <property type="entry name" value="DNA_binding_1"/>
    <property type="match status" value="1"/>
</dbReference>
<reference evidence="4" key="1">
    <citation type="submission" date="2018-10" db="EMBL/GenBank/DDBJ databases">
        <title>FDA dAtabase for Regulatory Grade micrObial Sequences (FDA-ARGOS): Supporting development and validation of Infectious Disease Dx tests.</title>
        <authorList>
            <person name="Minogue T."/>
            <person name="Wolcott M."/>
            <person name="Wasieloski L."/>
            <person name="Aguilar W."/>
            <person name="Moore D."/>
            <person name="Tallon L."/>
            <person name="Sadzewicz L."/>
            <person name="Sengamalay N."/>
            <person name="Ott S."/>
            <person name="Godinez A."/>
            <person name="Nagaraj S."/>
            <person name="Vavikolanu K."/>
            <person name="Vyas G."/>
            <person name="Nadendla S."/>
            <person name="George J."/>
            <person name="Sichtig H."/>
        </authorList>
    </citation>
    <scope>NUCLEOTIDE SEQUENCE [LARGE SCALE GENOMIC DNA]</scope>
    <source>
        <strain evidence="4">FDAARGOS_343</strain>
    </source>
</reference>
<evidence type="ECO:0000313" key="4">
    <source>
        <dbReference type="Proteomes" id="UP000319837"/>
    </source>
</evidence>
<gene>
    <name evidence="3" type="ORF">CEQ21_13730</name>
</gene>
<keyword evidence="1" id="KW-0227">DNA damage</keyword>
<proteinExistence type="predicted"/>